<proteinExistence type="predicted"/>
<dbReference type="PROSITE" id="PS00157">
    <property type="entry name" value="RUBISCO_LARGE"/>
    <property type="match status" value="1"/>
</dbReference>
<dbReference type="InterPro" id="IPR033966">
    <property type="entry name" value="RuBisCO"/>
</dbReference>
<organism evidence="6 7">
    <name type="scientific">Methanochimaera problematica</name>
    <dbReference type="NCBI Taxonomy" id="2609417"/>
    <lineage>
        <taxon>Archaea</taxon>
        <taxon>Methanobacteriati</taxon>
        <taxon>Methanobacteriota</taxon>
        <taxon>Stenosarchaea group</taxon>
        <taxon>Methanomicrobia</taxon>
        <taxon>Methanomicrobiales</taxon>
        <taxon>Methanomicrobiaceae</taxon>
        <taxon>Methanochimaera</taxon>
    </lineage>
</organism>
<dbReference type="RefSeq" id="WP_317137287.1">
    <property type="nucleotide sequence ID" value="NZ_CP043875.1"/>
</dbReference>
<dbReference type="PANTHER" id="PTHR42704:SF17">
    <property type="entry name" value="RIBULOSE BISPHOSPHATE CARBOXYLASE LARGE CHAIN"/>
    <property type="match status" value="1"/>
</dbReference>
<dbReference type="EMBL" id="CP043875">
    <property type="protein sequence ID" value="WOF15713.1"/>
    <property type="molecule type" value="Genomic_DNA"/>
</dbReference>
<feature type="domain" description="Ribulose bisphosphate carboxylase large subunit ferrodoxin-like N-terminal" evidence="5">
    <location>
        <begin position="3"/>
        <end position="107"/>
    </location>
</feature>
<dbReference type="Proteomes" id="UP001301797">
    <property type="component" value="Chromosome"/>
</dbReference>
<dbReference type="InterPro" id="IPR017443">
    <property type="entry name" value="RuBisCO_lsu_fd_N"/>
</dbReference>
<dbReference type="InterPro" id="IPR020878">
    <property type="entry name" value="RuBisCo_large_chain_AS"/>
</dbReference>
<evidence type="ECO:0000259" key="5">
    <source>
        <dbReference type="Pfam" id="PF02788"/>
    </source>
</evidence>
<dbReference type="SUPFAM" id="SSF54966">
    <property type="entry name" value="RuBisCO, large subunit, small (N-terminal) domain"/>
    <property type="match status" value="1"/>
</dbReference>
<evidence type="ECO:0000256" key="1">
    <source>
        <dbReference type="ARBA" id="ARBA00001946"/>
    </source>
</evidence>
<keyword evidence="3" id="KW-0460">Magnesium</keyword>
<keyword evidence="2" id="KW-0479">Metal-binding</keyword>
<protein>
    <submittedName>
        <fullName evidence="6">Ribulose 1,5-bisphosphate carboxylase</fullName>
    </submittedName>
</protein>
<dbReference type="GO" id="GO:0016984">
    <property type="term" value="F:ribulose-bisphosphate carboxylase activity"/>
    <property type="evidence" value="ECO:0007669"/>
    <property type="project" value="InterPro"/>
</dbReference>
<evidence type="ECO:0000259" key="4">
    <source>
        <dbReference type="Pfam" id="PF00016"/>
    </source>
</evidence>
<dbReference type="KEGG" id="mefw:F1737_02915"/>
<feature type="domain" description="Ribulose bisphosphate carboxylase large subunit C-terminal" evidence="4">
    <location>
        <begin position="130"/>
        <end position="398"/>
    </location>
</feature>
<evidence type="ECO:0000313" key="7">
    <source>
        <dbReference type="Proteomes" id="UP001301797"/>
    </source>
</evidence>
<reference evidence="6 7" key="1">
    <citation type="submission" date="2019-09" db="EMBL/GenBank/DDBJ databases">
        <title>The complete genome of Methanoplanus sp. FWC-SCC4.</title>
        <authorList>
            <person name="Chen S.-C."/>
            <person name="Zhou Y.-Z."/>
            <person name="Lai M.-C."/>
        </authorList>
    </citation>
    <scope>NUCLEOTIDE SEQUENCE [LARGE SCALE GENOMIC DNA]</scope>
    <source>
        <strain evidence="6 7">FWC-SCC4</strain>
    </source>
</reference>
<evidence type="ECO:0000313" key="6">
    <source>
        <dbReference type="EMBL" id="WOF15713.1"/>
    </source>
</evidence>
<name>A0AA97FCV4_9EURY</name>
<dbReference type="GO" id="GO:0000287">
    <property type="term" value="F:magnesium ion binding"/>
    <property type="evidence" value="ECO:0007669"/>
    <property type="project" value="InterPro"/>
</dbReference>
<dbReference type="Gene3D" id="3.20.20.110">
    <property type="entry name" value="Ribulose bisphosphate carboxylase, large subunit, C-terminal domain"/>
    <property type="match status" value="1"/>
</dbReference>
<evidence type="ECO:0000256" key="3">
    <source>
        <dbReference type="ARBA" id="ARBA00022842"/>
    </source>
</evidence>
<evidence type="ECO:0000256" key="2">
    <source>
        <dbReference type="ARBA" id="ARBA00022723"/>
    </source>
</evidence>
<dbReference type="SFLD" id="SFLDS00014">
    <property type="entry name" value="RuBisCO"/>
    <property type="match status" value="1"/>
</dbReference>
<dbReference type="Pfam" id="PF00016">
    <property type="entry name" value="RuBisCO_large"/>
    <property type="match status" value="1"/>
</dbReference>
<comment type="cofactor">
    <cofactor evidence="1">
        <name>Mg(2+)</name>
        <dbReference type="ChEBI" id="CHEBI:18420"/>
    </cofactor>
</comment>
<dbReference type="AlphaFoldDB" id="A0AA97FCV4"/>
<dbReference type="InterPro" id="IPR000685">
    <property type="entry name" value="RuBisCO_lsu_C"/>
</dbReference>
<dbReference type="PANTHER" id="PTHR42704">
    <property type="entry name" value="RIBULOSE BISPHOSPHATE CARBOXYLASE"/>
    <property type="match status" value="1"/>
</dbReference>
<dbReference type="CDD" id="cd08148">
    <property type="entry name" value="RuBisCO_large"/>
    <property type="match status" value="1"/>
</dbReference>
<dbReference type="InterPro" id="IPR036422">
    <property type="entry name" value="RuBisCO_lsu_N_sf"/>
</dbReference>
<dbReference type="Pfam" id="PF02788">
    <property type="entry name" value="RuBisCO_large_N"/>
    <property type="match status" value="1"/>
</dbReference>
<gene>
    <name evidence="6" type="ORF">F1737_02915</name>
</gene>
<dbReference type="GeneID" id="85229086"/>
<dbReference type="SUPFAM" id="SSF51649">
    <property type="entry name" value="RuBisCo, C-terminal domain"/>
    <property type="match status" value="1"/>
</dbReference>
<keyword evidence="7" id="KW-1185">Reference proteome</keyword>
<dbReference type="GO" id="GO:0015977">
    <property type="term" value="P:carbon fixation"/>
    <property type="evidence" value="ECO:0007669"/>
    <property type="project" value="InterPro"/>
</dbReference>
<sequence length="399" mass="43296">MPDVIAEYYYEPRGDTSPEFAAQAIADEETTGTWTDISTRMEYVQRLDGVVESVEKSGSGYITRIHYPAEIFEAGNVPQYLSVVAGNLFGLGRLDSVRLLDVEFPKELVSFKGPKFGIDGVRKLIGTDVSKRPHVGTIIKPKVGLNPKDTAEVAYLAAVGGVDFIKDDETLTNQDFCPMEERVQEVMSRLDDAMSETGRTILYAANVSDRADKIVERAKKALECGANAIMVDVITCGFSAVQALSEDASINVPVHVHRTMHAAMTRYKKHGIAMRPIARLVRMSGGDQLHTGTVSGKMGHDPDELTGDNMVLKGDYFGLKPVFPVASGGLHPGKVHAELENLGTDLILQAGGGIHGHPKGTMAGAAAMRQAVDAFMEGFSAEEYAEDHSELKLALEKWK</sequence>
<dbReference type="InterPro" id="IPR036376">
    <property type="entry name" value="RuBisCO_lsu_C_sf"/>
</dbReference>
<dbReference type="Gene3D" id="3.30.70.150">
    <property type="entry name" value="RuBisCO large subunit, N-terminal domain"/>
    <property type="match status" value="1"/>
</dbReference>
<dbReference type="SFLD" id="SFLDG00301">
    <property type="entry name" value="RuBisCO-like_proteins"/>
    <property type="match status" value="1"/>
</dbReference>
<accession>A0AA97FCV4</accession>